<organism evidence="11 12">
    <name type="scientific">Monoraphidium neglectum</name>
    <dbReference type="NCBI Taxonomy" id="145388"/>
    <lineage>
        <taxon>Eukaryota</taxon>
        <taxon>Viridiplantae</taxon>
        <taxon>Chlorophyta</taxon>
        <taxon>core chlorophytes</taxon>
        <taxon>Chlorophyceae</taxon>
        <taxon>CS clade</taxon>
        <taxon>Sphaeropleales</taxon>
        <taxon>Selenastraceae</taxon>
        <taxon>Monoraphidium</taxon>
    </lineage>
</organism>
<feature type="domain" description="Glycoside hydrolase family 5" evidence="10">
    <location>
        <begin position="38"/>
        <end position="192"/>
    </location>
</feature>
<evidence type="ECO:0000313" key="11">
    <source>
        <dbReference type="EMBL" id="KIZ05913.1"/>
    </source>
</evidence>
<dbReference type="PANTHER" id="PTHR31451:SF39">
    <property type="entry name" value="MANNAN ENDO-1,4-BETA-MANNOSIDASE 1"/>
    <property type="match status" value="1"/>
</dbReference>
<dbReference type="AlphaFoldDB" id="A0A0D2K6E1"/>
<evidence type="ECO:0000256" key="8">
    <source>
        <dbReference type="ARBA" id="ARBA00023295"/>
    </source>
</evidence>
<evidence type="ECO:0000313" key="12">
    <source>
        <dbReference type="Proteomes" id="UP000054498"/>
    </source>
</evidence>
<dbReference type="Gene3D" id="3.20.20.80">
    <property type="entry name" value="Glycosidases"/>
    <property type="match status" value="2"/>
</dbReference>
<keyword evidence="7" id="KW-0378">Hydrolase</keyword>
<dbReference type="STRING" id="145388.A0A0D2K6E1"/>
<evidence type="ECO:0000256" key="3">
    <source>
        <dbReference type="ARBA" id="ARBA00005641"/>
    </source>
</evidence>
<dbReference type="RefSeq" id="XP_013904932.1">
    <property type="nucleotide sequence ID" value="XM_014049478.1"/>
</dbReference>
<dbReference type="Pfam" id="PF26410">
    <property type="entry name" value="GH5_mannosidase"/>
    <property type="match status" value="1"/>
</dbReference>
<evidence type="ECO:0000256" key="7">
    <source>
        <dbReference type="ARBA" id="ARBA00022801"/>
    </source>
</evidence>
<comment type="subcellular location">
    <subcellularLocation>
        <location evidence="2">Secreted</location>
    </subcellularLocation>
</comment>
<evidence type="ECO:0000256" key="5">
    <source>
        <dbReference type="ARBA" id="ARBA00022525"/>
    </source>
</evidence>
<keyword evidence="5" id="KW-0964">Secreted</keyword>
<dbReference type="GO" id="GO:0016985">
    <property type="term" value="F:mannan endo-1,4-beta-mannosidase activity"/>
    <property type="evidence" value="ECO:0007669"/>
    <property type="project" value="UniProtKB-EC"/>
</dbReference>
<proteinExistence type="inferred from homology"/>
<dbReference type="EMBL" id="KK100440">
    <property type="protein sequence ID" value="KIZ05913.1"/>
    <property type="molecule type" value="Genomic_DNA"/>
</dbReference>
<evidence type="ECO:0000256" key="4">
    <source>
        <dbReference type="ARBA" id="ARBA00012706"/>
    </source>
</evidence>
<sequence length="520" mass="54638">MPSIAAFGDTASVDAVLDGLQRLGVKLVRTWAFNYHSPSAPGVYSDTELRGLDYVVAGAQRRGMRVILALGNFWTPHNFKGPEDWVAWARGGPGGANGSWTGDIVDFYRDPSVRQLYKEHIAFMLSRTKTFSGRTYSSDPTVYGYDVINEPRCPGCAAADLAAHLDWLSDVTAFTQGLVKSGALVLAGTEGFFTPEASGHLVAPGWRPWAVGARRGLHSVRVCRGPAGSAVAGGKQVTGGVTYAGGAVGGNGAGAPTVRDNLLSENPGAGAGCEGEDVMQISQLGAVGAMTAHIYWRKLQLYTDLAAGMGKPFIAEEFGLTQRFFDLEQRKVVFAIVLSRLVQSKREGKGFIAALFWNAAQPNMANGDGYDVQVTKPPSGATVSLANPPPPPSAAGAGNTTADEAAAMSPAASPGSHQYGRRMLREAAAGEAQLLLPGPFGTSGPGGVTRRLSQVAVTPGYDELDTFRRASARTSCANAAAYHWSFNKPPQTVDVTAWRARVAPVDIVDIIAEAAALLAA</sequence>
<dbReference type="Proteomes" id="UP000054498">
    <property type="component" value="Unassembled WGS sequence"/>
</dbReference>
<name>A0A0D2K6E1_9CHLO</name>
<dbReference type="EC" id="3.2.1.78" evidence="4"/>
<comment type="similarity">
    <text evidence="3">Belongs to the glycosyl hydrolase 5 (cellulase A) family.</text>
</comment>
<dbReference type="SUPFAM" id="SSF51445">
    <property type="entry name" value="(Trans)glycosidases"/>
    <property type="match status" value="1"/>
</dbReference>
<accession>A0A0D2K6E1</accession>
<protein>
    <recommendedName>
        <fullName evidence="4">mannan endo-1,4-beta-mannosidase</fullName>
        <ecNumber evidence="4">3.2.1.78</ecNumber>
    </recommendedName>
</protein>
<evidence type="ECO:0000256" key="2">
    <source>
        <dbReference type="ARBA" id="ARBA00004613"/>
    </source>
</evidence>
<dbReference type="KEGG" id="mng:MNEG_2048"/>
<dbReference type="GO" id="GO:0005576">
    <property type="term" value="C:extracellular region"/>
    <property type="evidence" value="ECO:0007669"/>
    <property type="project" value="UniProtKB-SubCell"/>
</dbReference>
<evidence type="ECO:0000256" key="6">
    <source>
        <dbReference type="ARBA" id="ARBA00022729"/>
    </source>
</evidence>
<comment type="catalytic activity">
    <reaction evidence="1">
        <text>Random hydrolysis of (1-&gt;4)-beta-D-mannosidic linkages in mannans, galactomannans and glucomannans.</text>
        <dbReference type="EC" id="3.2.1.78"/>
    </reaction>
</comment>
<feature type="region of interest" description="Disordered" evidence="9">
    <location>
        <begin position="368"/>
        <end position="418"/>
    </location>
</feature>
<evidence type="ECO:0000259" key="10">
    <source>
        <dbReference type="Pfam" id="PF26410"/>
    </source>
</evidence>
<dbReference type="InterPro" id="IPR045053">
    <property type="entry name" value="MAN-like"/>
</dbReference>
<evidence type="ECO:0000256" key="1">
    <source>
        <dbReference type="ARBA" id="ARBA00001678"/>
    </source>
</evidence>
<dbReference type="OrthoDB" id="406631at2759"/>
<keyword evidence="6" id="KW-0732">Signal</keyword>
<dbReference type="InterPro" id="IPR017853">
    <property type="entry name" value="GH"/>
</dbReference>
<reference evidence="11 12" key="1">
    <citation type="journal article" date="2013" name="BMC Genomics">
        <title>Reconstruction of the lipid metabolism for the microalga Monoraphidium neglectum from its genome sequence reveals characteristics suitable for biofuel production.</title>
        <authorList>
            <person name="Bogen C."/>
            <person name="Al-Dilaimi A."/>
            <person name="Albersmeier A."/>
            <person name="Wichmann J."/>
            <person name="Grundmann M."/>
            <person name="Rupp O."/>
            <person name="Lauersen K.J."/>
            <person name="Blifernez-Klassen O."/>
            <person name="Kalinowski J."/>
            <person name="Goesmann A."/>
            <person name="Mussgnug J.H."/>
            <person name="Kruse O."/>
        </authorList>
    </citation>
    <scope>NUCLEOTIDE SEQUENCE [LARGE SCALE GENOMIC DNA]</scope>
    <source>
        <strain evidence="11 12">SAG 48.87</strain>
    </source>
</reference>
<keyword evidence="8" id="KW-0326">Glycosidase</keyword>
<dbReference type="PANTHER" id="PTHR31451">
    <property type="match status" value="1"/>
</dbReference>
<evidence type="ECO:0000256" key="9">
    <source>
        <dbReference type="SAM" id="MobiDB-lite"/>
    </source>
</evidence>
<gene>
    <name evidence="11" type="ORF">MNEG_2048</name>
</gene>
<dbReference type="GeneID" id="25734926"/>
<feature type="compositionally biased region" description="Low complexity" evidence="9">
    <location>
        <begin position="394"/>
        <end position="414"/>
    </location>
</feature>
<keyword evidence="12" id="KW-1185">Reference proteome</keyword>
<dbReference type="InterPro" id="IPR001547">
    <property type="entry name" value="Glyco_hydro_5"/>
</dbReference>